<evidence type="ECO:0000256" key="6">
    <source>
        <dbReference type="ARBA" id="ARBA00023274"/>
    </source>
</evidence>
<dbReference type="AlphaFoldDB" id="A0A1I3QTK5"/>
<dbReference type="SUPFAM" id="SSF46992">
    <property type="entry name" value="Ribosomal protein S20"/>
    <property type="match status" value="1"/>
</dbReference>
<feature type="compositionally biased region" description="Basic residues" evidence="9">
    <location>
        <begin position="75"/>
        <end position="84"/>
    </location>
</feature>
<evidence type="ECO:0000313" key="11">
    <source>
        <dbReference type="Proteomes" id="UP000199518"/>
    </source>
</evidence>
<evidence type="ECO:0000256" key="2">
    <source>
        <dbReference type="ARBA" id="ARBA00007634"/>
    </source>
</evidence>
<evidence type="ECO:0000256" key="3">
    <source>
        <dbReference type="ARBA" id="ARBA00022730"/>
    </source>
</evidence>
<comment type="similarity">
    <text evidence="2 8">Belongs to the bacterial ribosomal protein bS20 family.</text>
</comment>
<dbReference type="HAMAP" id="MF_00500">
    <property type="entry name" value="Ribosomal_bS20"/>
    <property type="match status" value="1"/>
</dbReference>
<dbReference type="OrthoDB" id="289707at2"/>
<keyword evidence="4 8" id="KW-0694">RNA-binding</keyword>
<evidence type="ECO:0000256" key="4">
    <source>
        <dbReference type="ARBA" id="ARBA00022884"/>
    </source>
</evidence>
<dbReference type="NCBIfam" id="TIGR00029">
    <property type="entry name" value="S20"/>
    <property type="match status" value="1"/>
</dbReference>
<evidence type="ECO:0000313" key="10">
    <source>
        <dbReference type="EMBL" id="SFJ36792.1"/>
    </source>
</evidence>
<dbReference type="PANTHER" id="PTHR33398:SF1">
    <property type="entry name" value="SMALL RIBOSOMAL SUBUNIT PROTEIN BS20C"/>
    <property type="match status" value="1"/>
</dbReference>
<evidence type="ECO:0000256" key="8">
    <source>
        <dbReference type="HAMAP-Rule" id="MF_00500"/>
    </source>
</evidence>
<evidence type="ECO:0000256" key="5">
    <source>
        <dbReference type="ARBA" id="ARBA00022980"/>
    </source>
</evidence>
<accession>A0A1I3QTK5</accession>
<dbReference type="GO" id="GO:0005829">
    <property type="term" value="C:cytosol"/>
    <property type="evidence" value="ECO:0007669"/>
    <property type="project" value="TreeGrafter"/>
</dbReference>
<keyword evidence="3 8" id="KW-0699">rRNA-binding</keyword>
<protein>
    <recommendedName>
        <fullName evidence="7 8">Small ribosomal subunit protein bS20</fullName>
    </recommendedName>
</protein>
<dbReference type="InterPro" id="IPR002583">
    <property type="entry name" value="Ribosomal_bS20"/>
</dbReference>
<dbReference type="GO" id="GO:0006412">
    <property type="term" value="P:translation"/>
    <property type="evidence" value="ECO:0007669"/>
    <property type="project" value="UniProtKB-UniRule"/>
</dbReference>
<dbReference type="GO" id="GO:0003735">
    <property type="term" value="F:structural constituent of ribosome"/>
    <property type="evidence" value="ECO:0007669"/>
    <property type="project" value="InterPro"/>
</dbReference>
<dbReference type="RefSeq" id="WP_092055144.1">
    <property type="nucleotide sequence ID" value="NZ_FOQD01000019.1"/>
</dbReference>
<dbReference type="PANTHER" id="PTHR33398">
    <property type="entry name" value="30S RIBOSOMAL PROTEIN S20"/>
    <property type="match status" value="1"/>
</dbReference>
<dbReference type="EMBL" id="FOQD01000019">
    <property type="protein sequence ID" value="SFJ36792.1"/>
    <property type="molecule type" value="Genomic_DNA"/>
</dbReference>
<dbReference type="Pfam" id="PF01649">
    <property type="entry name" value="Ribosomal_S20p"/>
    <property type="match status" value="1"/>
</dbReference>
<keyword evidence="11" id="KW-1185">Reference proteome</keyword>
<keyword evidence="5 8" id="KW-0689">Ribosomal protein</keyword>
<keyword evidence="6 8" id="KW-0687">Ribonucleoprotein</keyword>
<name>A0A1I3QTK5_9PLAN</name>
<dbReference type="Proteomes" id="UP000199518">
    <property type="component" value="Unassembled WGS sequence"/>
</dbReference>
<dbReference type="Gene3D" id="1.20.58.110">
    <property type="entry name" value="Ribosomal protein S20"/>
    <property type="match status" value="1"/>
</dbReference>
<sequence>MPNTPSAKKALRQSDKRRLLNRAQRSALRTAIKKARTSVETGDAAAAQEALRLATKKLDQAASKNLIHKNTASRTKSRLAKLLSKKTEKKAEA</sequence>
<dbReference type="InterPro" id="IPR036510">
    <property type="entry name" value="Ribosomal_bS20_sf"/>
</dbReference>
<evidence type="ECO:0000256" key="7">
    <source>
        <dbReference type="ARBA" id="ARBA00035136"/>
    </source>
</evidence>
<dbReference type="GO" id="GO:0015935">
    <property type="term" value="C:small ribosomal subunit"/>
    <property type="evidence" value="ECO:0007669"/>
    <property type="project" value="TreeGrafter"/>
</dbReference>
<evidence type="ECO:0000256" key="1">
    <source>
        <dbReference type="ARBA" id="ARBA00003134"/>
    </source>
</evidence>
<feature type="region of interest" description="Disordered" evidence="9">
    <location>
        <begin position="69"/>
        <end position="93"/>
    </location>
</feature>
<dbReference type="GO" id="GO:0070181">
    <property type="term" value="F:small ribosomal subunit rRNA binding"/>
    <property type="evidence" value="ECO:0007669"/>
    <property type="project" value="TreeGrafter"/>
</dbReference>
<dbReference type="STRING" id="1576369.SAMN05421753_11925"/>
<feature type="region of interest" description="Disordered" evidence="9">
    <location>
        <begin position="1"/>
        <end position="23"/>
    </location>
</feature>
<organism evidence="10 11">
    <name type="scientific">Planctomicrobium piriforme</name>
    <dbReference type="NCBI Taxonomy" id="1576369"/>
    <lineage>
        <taxon>Bacteria</taxon>
        <taxon>Pseudomonadati</taxon>
        <taxon>Planctomycetota</taxon>
        <taxon>Planctomycetia</taxon>
        <taxon>Planctomycetales</taxon>
        <taxon>Planctomycetaceae</taxon>
        <taxon>Planctomicrobium</taxon>
    </lineage>
</organism>
<comment type="function">
    <text evidence="1 8">Binds directly to 16S ribosomal RNA.</text>
</comment>
<dbReference type="FunFam" id="1.20.58.110:FF:000001">
    <property type="entry name" value="30S ribosomal protein S20"/>
    <property type="match status" value="1"/>
</dbReference>
<reference evidence="11" key="1">
    <citation type="submission" date="2016-10" db="EMBL/GenBank/DDBJ databases">
        <authorList>
            <person name="Varghese N."/>
            <person name="Submissions S."/>
        </authorList>
    </citation>
    <scope>NUCLEOTIDE SEQUENCE [LARGE SCALE GENOMIC DNA]</scope>
    <source>
        <strain evidence="11">DSM 26348</strain>
    </source>
</reference>
<proteinExistence type="inferred from homology"/>
<gene>
    <name evidence="8" type="primary">rpsT</name>
    <name evidence="10" type="ORF">SAMN05421753_11925</name>
</gene>
<evidence type="ECO:0000256" key="9">
    <source>
        <dbReference type="SAM" id="MobiDB-lite"/>
    </source>
</evidence>